<dbReference type="SUPFAM" id="SSF51120">
    <property type="entry name" value="beta-Roll"/>
    <property type="match status" value="4"/>
</dbReference>
<name>A0A6M1LWK0_9PROT</name>
<keyword evidence="2" id="KW-0964">Secreted</keyword>
<dbReference type="RefSeq" id="WP_164698305.1">
    <property type="nucleotide sequence ID" value="NZ_JAAIKB010000040.1"/>
</dbReference>
<protein>
    <recommendedName>
        <fullName evidence="6">Calcium-binding protein</fullName>
    </recommendedName>
</protein>
<reference evidence="4 5" key="1">
    <citation type="submission" date="2020-02" db="EMBL/GenBank/DDBJ databases">
        <authorList>
            <person name="Kim H.M."/>
            <person name="Jeon C.O."/>
        </authorList>
    </citation>
    <scope>NUCLEOTIDE SEQUENCE [LARGE SCALE GENOMIC DNA]</scope>
    <source>
        <strain evidence="4 5">PeD5</strain>
    </source>
</reference>
<reference evidence="4 5" key="2">
    <citation type="submission" date="2020-03" db="EMBL/GenBank/DDBJ databases">
        <title>Roseomonas stagni sp. nov., isolated from pond water in Japan.</title>
        <authorList>
            <person name="Furuhata K."/>
            <person name="Miyamoto H."/>
            <person name="Goto K."/>
        </authorList>
    </citation>
    <scope>NUCLEOTIDE SEQUENCE [LARGE SCALE GENOMIC DNA]</scope>
    <source>
        <strain evidence="4 5">PeD5</strain>
    </source>
</reference>
<dbReference type="AlphaFoldDB" id="A0A6M1LWK0"/>
<evidence type="ECO:0000256" key="3">
    <source>
        <dbReference type="SAM" id="MobiDB-lite"/>
    </source>
</evidence>
<sequence length="899" mass="90647">MATVVGGSSAETLGGVGSEFDVIFGQGGADTLTGGAGQDTLAGGDGDDLIIGGPEADRLSGGNGNDIFRFATVIDLAGDVIGDARPGDRLELTFASDLTFIGSAAFSGAGSELRAEKITLNNGSAGLRLQTGDATLTLAGGVYIVPIGAGAFDVVDNQVINGTNAGETLGPTSGADTLQALGGDDVVRLGLAGGAALGMDGADTLIGGNGADYLNGGNGDDVATGGDGYDTLLGLDGADSLSGGAGGDSINGYAGADTLLGGSENDNLSGGSENDLLIGGSGRDTLGGNGGNDTLIAGDGASSVSGGEGDDRIQSGSGTDTLAGGAGNDRFVFATLDSVYSDRIVDFSQGDLVDLSAMSAFLRLAPDHFTGIAGEVLVTPGGIEIDMDGDRIADRSIRIQDPNDPASHVPLEPITAGNLVFRYGVPLYLSGTAGDDQIRGSNFDDSLSGLEGNDTLLGGLGADSLFGGTGSDKLVGGSGADLLRGGSGRDVIVVGSDDEVYGDGGIDRFIFDQVVSAFIADFNYGDRIDLSAIGGLVFIGTNEFTNSPGQVRQGHEYINIDYDGDGQADASIYYRDDEGAALTLVETSPGSLILEASRPVFAGSAGLDRFTVAVNPGLTSYAVNGNAVVFRDLAAGDVITLNFSGGVGTPTYRGSSGFSGNDPWQIVLREQTWVGETYVLKGLSINWDSSKTTDTLLDLGNFNGGLLVNIVSSSDGLQHAVTLTATGGAHRRVFGDGTDNLLLARAGGDTLLGVAGADTLLGASGADLLNGGMGNDMLSGGGGNDTLIGRAGADTLTGGQGPDLFFFNDADSRRGSNRDVISDFDAHDGDIIDLSSIDADPVTAGRQSFAFIGEARFSDSGQARYSGGVLQLEWTGDGRPDFEILFIGTPALPEAHLVL</sequence>
<dbReference type="PRINTS" id="PR00313">
    <property type="entry name" value="CABNDNGRPT"/>
</dbReference>
<accession>A0A6M1LWK0</accession>
<dbReference type="PANTHER" id="PTHR38340">
    <property type="entry name" value="S-LAYER PROTEIN"/>
    <property type="match status" value="1"/>
</dbReference>
<proteinExistence type="predicted"/>
<dbReference type="PANTHER" id="PTHR38340:SF1">
    <property type="entry name" value="S-LAYER PROTEIN"/>
    <property type="match status" value="1"/>
</dbReference>
<evidence type="ECO:0000256" key="1">
    <source>
        <dbReference type="ARBA" id="ARBA00004613"/>
    </source>
</evidence>
<dbReference type="Pfam" id="PF00353">
    <property type="entry name" value="HemolysinCabind"/>
    <property type="match status" value="10"/>
</dbReference>
<dbReference type="Gene3D" id="2.150.10.10">
    <property type="entry name" value="Serralysin-like metalloprotease, C-terminal"/>
    <property type="match status" value="6"/>
</dbReference>
<dbReference type="InterPro" id="IPR050557">
    <property type="entry name" value="RTX_toxin/Mannuronan_C5-epim"/>
</dbReference>
<organism evidence="4 5">
    <name type="scientific">Falsiroseomonas algicola</name>
    <dbReference type="NCBI Taxonomy" id="2716930"/>
    <lineage>
        <taxon>Bacteria</taxon>
        <taxon>Pseudomonadati</taxon>
        <taxon>Pseudomonadota</taxon>
        <taxon>Alphaproteobacteria</taxon>
        <taxon>Acetobacterales</taxon>
        <taxon>Roseomonadaceae</taxon>
        <taxon>Falsiroseomonas</taxon>
    </lineage>
</organism>
<dbReference type="GO" id="GO:0005509">
    <property type="term" value="F:calcium ion binding"/>
    <property type="evidence" value="ECO:0007669"/>
    <property type="project" value="InterPro"/>
</dbReference>
<evidence type="ECO:0000313" key="5">
    <source>
        <dbReference type="Proteomes" id="UP000475385"/>
    </source>
</evidence>
<comment type="caution">
    <text evidence="4">The sequence shown here is derived from an EMBL/GenBank/DDBJ whole genome shotgun (WGS) entry which is preliminary data.</text>
</comment>
<evidence type="ECO:0000313" key="4">
    <source>
        <dbReference type="EMBL" id="NGM24399.1"/>
    </source>
</evidence>
<dbReference type="Proteomes" id="UP000475385">
    <property type="component" value="Unassembled WGS sequence"/>
</dbReference>
<evidence type="ECO:0000256" key="2">
    <source>
        <dbReference type="ARBA" id="ARBA00022525"/>
    </source>
</evidence>
<dbReference type="InterPro" id="IPR011049">
    <property type="entry name" value="Serralysin-like_metalloprot_C"/>
</dbReference>
<dbReference type="PROSITE" id="PS00330">
    <property type="entry name" value="HEMOLYSIN_CALCIUM"/>
    <property type="match status" value="9"/>
</dbReference>
<keyword evidence="5" id="KW-1185">Reference proteome</keyword>
<evidence type="ECO:0008006" key="6">
    <source>
        <dbReference type="Google" id="ProtNLM"/>
    </source>
</evidence>
<comment type="subcellular location">
    <subcellularLocation>
        <location evidence="1">Secreted</location>
    </subcellularLocation>
</comment>
<dbReference type="InterPro" id="IPR001343">
    <property type="entry name" value="Hemolysn_Ca-bd"/>
</dbReference>
<dbReference type="GO" id="GO:0005576">
    <property type="term" value="C:extracellular region"/>
    <property type="evidence" value="ECO:0007669"/>
    <property type="project" value="UniProtKB-SubCell"/>
</dbReference>
<dbReference type="InterPro" id="IPR018511">
    <property type="entry name" value="Hemolysin-typ_Ca-bd_CS"/>
</dbReference>
<feature type="region of interest" description="Disordered" evidence="3">
    <location>
        <begin position="289"/>
        <end position="321"/>
    </location>
</feature>
<gene>
    <name evidence="4" type="ORF">G3576_30760</name>
</gene>
<dbReference type="EMBL" id="JAAIKB010000040">
    <property type="protein sequence ID" value="NGM24399.1"/>
    <property type="molecule type" value="Genomic_DNA"/>
</dbReference>